<reference evidence="3 4" key="1">
    <citation type="submission" date="2017-09" db="EMBL/GenBank/DDBJ databases">
        <title>Depth-based differentiation of microbial function through sediment-hosted aquifers and enrichment of novel symbionts in the deep terrestrial subsurface.</title>
        <authorList>
            <person name="Probst A.J."/>
            <person name="Ladd B."/>
            <person name="Jarett J.K."/>
            <person name="Geller-Mcgrath D.E."/>
            <person name="Sieber C.M."/>
            <person name="Emerson J.B."/>
            <person name="Anantharaman K."/>
            <person name="Thomas B.C."/>
            <person name="Malmstrom R."/>
            <person name="Stieglmeier M."/>
            <person name="Klingl A."/>
            <person name="Woyke T."/>
            <person name="Ryan C.M."/>
            <person name="Banfield J.F."/>
        </authorList>
    </citation>
    <scope>NUCLEOTIDE SEQUENCE [LARGE SCALE GENOMIC DNA]</scope>
    <source>
        <strain evidence="3">CG10_big_fil_rev_8_21_14_0_10_46_23</strain>
    </source>
</reference>
<dbReference type="SUPFAM" id="SSF54211">
    <property type="entry name" value="Ribosomal protein S5 domain 2-like"/>
    <property type="match status" value="1"/>
</dbReference>
<dbReference type="InterPro" id="IPR020568">
    <property type="entry name" value="Ribosomal_Su5_D2-typ_SF"/>
</dbReference>
<dbReference type="PRINTS" id="PR00830">
    <property type="entry name" value="ENDOLAPTASE"/>
</dbReference>
<proteinExistence type="inferred from homology"/>
<name>A0A2H0R4N9_9BACT</name>
<dbReference type="CDD" id="cd00009">
    <property type="entry name" value="AAA"/>
    <property type="match status" value="1"/>
</dbReference>
<dbReference type="AlphaFoldDB" id="A0A2H0R4N9"/>
<feature type="domain" description="AAA+ ATPase" evidence="2">
    <location>
        <begin position="213"/>
        <end position="395"/>
    </location>
</feature>
<dbReference type="Pfam" id="PF01078">
    <property type="entry name" value="Mg_chelatase"/>
    <property type="match status" value="1"/>
</dbReference>
<dbReference type="Gene3D" id="3.30.230.10">
    <property type="match status" value="1"/>
</dbReference>
<dbReference type="InterPro" id="IPR025158">
    <property type="entry name" value="Mg_chelat-rel_C"/>
</dbReference>
<dbReference type="InterPro" id="IPR003593">
    <property type="entry name" value="AAA+_ATPase"/>
</dbReference>
<dbReference type="SUPFAM" id="SSF52540">
    <property type="entry name" value="P-loop containing nucleoside triphosphate hydrolases"/>
    <property type="match status" value="1"/>
</dbReference>
<evidence type="ECO:0000313" key="3">
    <source>
        <dbReference type="EMBL" id="PIR41286.1"/>
    </source>
</evidence>
<gene>
    <name evidence="3" type="ORF">COV31_02700</name>
</gene>
<dbReference type="EMBL" id="PCXO01000010">
    <property type="protein sequence ID" value="PIR41286.1"/>
    <property type="molecule type" value="Genomic_DNA"/>
</dbReference>
<dbReference type="InterPro" id="IPR004482">
    <property type="entry name" value="Mg_chelat-rel"/>
</dbReference>
<evidence type="ECO:0000313" key="4">
    <source>
        <dbReference type="Proteomes" id="UP000230232"/>
    </source>
</evidence>
<accession>A0A2H0R4N9</accession>
<dbReference type="Gene3D" id="3.40.50.300">
    <property type="entry name" value="P-loop containing nucleotide triphosphate hydrolases"/>
    <property type="match status" value="1"/>
</dbReference>
<dbReference type="GO" id="GO:0005524">
    <property type="term" value="F:ATP binding"/>
    <property type="evidence" value="ECO:0007669"/>
    <property type="project" value="InterPro"/>
</dbReference>
<dbReference type="Pfam" id="PF13335">
    <property type="entry name" value="Mg_chelatase_C"/>
    <property type="match status" value="1"/>
</dbReference>
<evidence type="ECO:0000256" key="1">
    <source>
        <dbReference type="ARBA" id="ARBA00006354"/>
    </source>
</evidence>
<protein>
    <submittedName>
        <fullName evidence="3">Magnesium chelatase</fullName>
    </submittedName>
</protein>
<comment type="similarity">
    <text evidence="1">Belongs to the Mg-chelatase subunits D/I family. ComM subfamily.</text>
</comment>
<evidence type="ECO:0000259" key="2">
    <source>
        <dbReference type="SMART" id="SM00382"/>
    </source>
</evidence>
<dbReference type="PANTHER" id="PTHR32039:SF7">
    <property type="entry name" value="COMPETENCE PROTEIN COMM"/>
    <property type="match status" value="1"/>
</dbReference>
<dbReference type="Proteomes" id="UP000230232">
    <property type="component" value="Unassembled WGS sequence"/>
</dbReference>
<dbReference type="InterPro" id="IPR000523">
    <property type="entry name" value="Mg_chelatse_chII-like_cat_dom"/>
</dbReference>
<dbReference type="SMART" id="SM00382">
    <property type="entry name" value="AAA"/>
    <property type="match status" value="1"/>
</dbReference>
<dbReference type="NCBIfam" id="TIGR00368">
    <property type="entry name" value="YifB family Mg chelatase-like AAA ATPase"/>
    <property type="match status" value="1"/>
</dbReference>
<dbReference type="InterPro" id="IPR027417">
    <property type="entry name" value="P-loop_NTPase"/>
</dbReference>
<organism evidence="3 4">
    <name type="scientific">Candidatus Yanofskybacteria bacterium CG10_big_fil_rev_8_21_14_0_10_46_23</name>
    <dbReference type="NCBI Taxonomy" id="1975098"/>
    <lineage>
        <taxon>Bacteria</taxon>
        <taxon>Candidatus Yanofskyibacteriota</taxon>
    </lineage>
</organism>
<comment type="caution">
    <text evidence="3">The sequence shown here is derived from an EMBL/GenBank/DDBJ whole genome shotgun (WGS) entry which is preliminary data.</text>
</comment>
<dbReference type="Pfam" id="PF13541">
    <property type="entry name" value="ChlI"/>
    <property type="match status" value="1"/>
</dbReference>
<dbReference type="InterPro" id="IPR045006">
    <property type="entry name" value="CHLI-like"/>
</dbReference>
<dbReference type="PANTHER" id="PTHR32039">
    <property type="entry name" value="MAGNESIUM-CHELATASE SUBUNIT CHLI"/>
    <property type="match status" value="1"/>
</dbReference>
<dbReference type="InterPro" id="IPR014721">
    <property type="entry name" value="Ribsml_uS5_D2-typ_fold_subgr"/>
</dbReference>
<sequence length="511" mass="55528">MPTIVTSAALKGLEAVEVEVEADATPGLRFFNVVGLPSKVVEESKDRIASAIRNSGYLPYTAQNKRIIINLAPADLKKEGPLFDLPVAISYLMATKQIQANETRRLFVGELSLDGHLRPVTGVLSIVIMAQKAGYQEVVIPHQNIAEALLVKGIDVIGVKNLGQVIGHITGANVIKPGRQSEKEFSRPNFPVDFSDVRGQESAKEALIIAAAGGHNVLMYGPPGSGKTLLAKAFPSILPPLSYLESLEVTKLFSVAGLLGKTALIQNRPFRDPHHSASPHAIIGGGTIPRPGEISLAHRGVLFLDELPEFPRGVLESLRQPLEAGHVVVSRTAGTVKFPANFTLIAAMNPCPCGNFGSDKEDCLCSTGAVSRYQKKISGPLLDRIDLHLNVSRETIRKVSGRDESKKALDSTEISKKVILARDIQSKRFGAIKTNASMSSREVEKYCHLSEVDFRFVEKILDKKGISARGYHKILKVARTIADLQGMATIDKSHIAQAVHFRLFDSSNRFF</sequence>